<reference evidence="1" key="2">
    <citation type="submission" date="2025-09" db="UniProtKB">
        <authorList>
            <consortium name="Ensembl"/>
        </authorList>
    </citation>
    <scope>IDENTIFICATION</scope>
</reference>
<reference evidence="1" key="1">
    <citation type="submission" date="2025-08" db="UniProtKB">
        <authorList>
            <consortium name="Ensembl"/>
        </authorList>
    </citation>
    <scope>IDENTIFICATION</scope>
</reference>
<proteinExistence type="predicted"/>
<sequence length="108" mass="12265">IFRKVNQVKLKLFHLRTGCGFGTQDTTSPTPNIKAYLFISVIVVGLDGFNKFSQCTFILTEEKKKEKTQYRETACFPVHQSSQSGLALYNAVWDAHLAAQSREENHKL</sequence>
<dbReference type="Proteomes" id="UP000265020">
    <property type="component" value="Unassembled WGS sequence"/>
</dbReference>
<evidence type="ECO:0000313" key="2">
    <source>
        <dbReference type="Proteomes" id="UP000265020"/>
    </source>
</evidence>
<dbReference type="AlphaFoldDB" id="A0A3Q2GL39"/>
<protein>
    <submittedName>
        <fullName evidence="1">Uncharacterized protein</fullName>
    </submittedName>
</protein>
<name>A0A3Q2GL39_CYPVA</name>
<evidence type="ECO:0000313" key="1">
    <source>
        <dbReference type="Ensembl" id="ENSCVAP00000028605.1"/>
    </source>
</evidence>
<keyword evidence="2" id="KW-1185">Reference proteome</keyword>
<accession>A0A3Q2GL39</accession>
<organism evidence="1 2">
    <name type="scientific">Cyprinodon variegatus</name>
    <name type="common">Sheepshead minnow</name>
    <dbReference type="NCBI Taxonomy" id="28743"/>
    <lineage>
        <taxon>Eukaryota</taxon>
        <taxon>Metazoa</taxon>
        <taxon>Chordata</taxon>
        <taxon>Craniata</taxon>
        <taxon>Vertebrata</taxon>
        <taxon>Euteleostomi</taxon>
        <taxon>Actinopterygii</taxon>
        <taxon>Neopterygii</taxon>
        <taxon>Teleostei</taxon>
        <taxon>Neoteleostei</taxon>
        <taxon>Acanthomorphata</taxon>
        <taxon>Ovalentaria</taxon>
        <taxon>Atherinomorphae</taxon>
        <taxon>Cyprinodontiformes</taxon>
        <taxon>Cyprinodontidae</taxon>
        <taxon>Cyprinodon</taxon>
    </lineage>
</organism>
<dbReference type="Ensembl" id="ENSCVAT00000020761.1">
    <property type="protein sequence ID" value="ENSCVAP00000028605.1"/>
    <property type="gene ID" value="ENSCVAG00000015752.1"/>
</dbReference>